<dbReference type="AlphaFoldDB" id="X1MU95"/>
<feature type="non-terminal residue" evidence="1">
    <location>
        <position position="1"/>
    </location>
</feature>
<gene>
    <name evidence="1" type="ORF">S06H3_10004</name>
</gene>
<proteinExistence type="predicted"/>
<organism evidence="1">
    <name type="scientific">marine sediment metagenome</name>
    <dbReference type="NCBI Taxonomy" id="412755"/>
    <lineage>
        <taxon>unclassified sequences</taxon>
        <taxon>metagenomes</taxon>
        <taxon>ecological metagenomes</taxon>
    </lineage>
</organism>
<dbReference type="SUPFAM" id="SSF48452">
    <property type="entry name" value="TPR-like"/>
    <property type="match status" value="1"/>
</dbReference>
<dbReference type="EMBL" id="BARV01004538">
    <property type="protein sequence ID" value="GAI18280.1"/>
    <property type="molecule type" value="Genomic_DNA"/>
</dbReference>
<protein>
    <submittedName>
        <fullName evidence="1">Uncharacterized protein</fullName>
    </submittedName>
</protein>
<evidence type="ECO:0000313" key="1">
    <source>
        <dbReference type="EMBL" id="GAI18280.1"/>
    </source>
</evidence>
<dbReference type="Gene3D" id="1.25.40.10">
    <property type="entry name" value="Tetratricopeptide repeat domain"/>
    <property type="match status" value="1"/>
</dbReference>
<reference evidence="1" key="1">
    <citation type="journal article" date="2014" name="Front. Microbiol.">
        <title>High frequency of phylogenetically diverse reductive dehalogenase-homologous genes in deep subseafloor sedimentary metagenomes.</title>
        <authorList>
            <person name="Kawai M."/>
            <person name="Futagami T."/>
            <person name="Toyoda A."/>
            <person name="Takaki Y."/>
            <person name="Nishi S."/>
            <person name="Hori S."/>
            <person name="Arai W."/>
            <person name="Tsubouchi T."/>
            <person name="Morono Y."/>
            <person name="Uchiyama I."/>
            <person name="Ito T."/>
            <person name="Fujiyama A."/>
            <person name="Inagaki F."/>
            <person name="Takami H."/>
        </authorList>
    </citation>
    <scope>NUCLEOTIDE SEQUENCE</scope>
    <source>
        <strain evidence="1">Expedition CK06-06</strain>
    </source>
</reference>
<dbReference type="PROSITE" id="PS50005">
    <property type="entry name" value="TPR"/>
    <property type="match status" value="1"/>
</dbReference>
<sequence length="66" mass="7962">IHKYHKAETPLGPDEPIAYYLLGKAYKEIMNYEQAISAWNKFLVLHPRGKRARRLRKHIKRLEEFK</sequence>
<accession>X1MU95</accession>
<dbReference type="InterPro" id="IPR019734">
    <property type="entry name" value="TPR_rpt"/>
</dbReference>
<dbReference type="InterPro" id="IPR011990">
    <property type="entry name" value="TPR-like_helical_dom_sf"/>
</dbReference>
<name>X1MU95_9ZZZZ</name>
<comment type="caution">
    <text evidence="1">The sequence shown here is derived from an EMBL/GenBank/DDBJ whole genome shotgun (WGS) entry which is preliminary data.</text>
</comment>